<dbReference type="GO" id="GO:0005975">
    <property type="term" value="P:carbohydrate metabolic process"/>
    <property type="evidence" value="ECO:0007669"/>
    <property type="project" value="InterPro"/>
</dbReference>
<dbReference type="InterPro" id="IPR002509">
    <property type="entry name" value="NODB_dom"/>
</dbReference>
<sequence>MSLFLPKYPQLLKWLYPKRLSRLPGKDTIYLSFDDGPIPEVTPWVLQELKKFDATATFFCIGDNVQKHPEIFQQVLYAGHAIGNHTFHHLNGWKTRTSEYLQNTEKAQQLMADYSQHQNQVISAKFFRPPYGKIRNSQASSLVRNGYKIVMWDVISGDYNSQFSAEKCYQNVVQNTVAGSCIVFHDSQKAFPNLQEILPKILQYYAEKGWEFGSLTDALSAGQ</sequence>
<keyword evidence="1" id="KW-0479">Metal-binding</keyword>
<dbReference type="SUPFAM" id="SSF88713">
    <property type="entry name" value="Glycoside hydrolase/deacetylase"/>
    <property type="match status" value="1"/>
</dbReference>
<dbReference type="CDD" id="cd10917">
    <property type="entry name" value="CE4_NodB_like_6s_7s"/>
    <property type="match status" value="1"/>
</dbReference>
<dbReference type="RefSeq" id="WP_083644381.1">
    <property type="nucleotide sequence ID" value="NZ_AMRU01000012.1"/>
</dbReference>
<dbReference type="PROSITE" id="PS51677">
    <property type="entry name" value="NODB"/>
    <property type="match status" value="1"/>
</dbReference>
<evidence type="ECO:0000313" key="3">
    <source>
        <dbReference type="EMBL" id="APU68640.1"/>
    </source>
</evidence>
<dbReference type="AlphaFoldDB" id="A0A1L7I4W2"/>
<dbReference type="OrthoDB" id="9812065at2"/>
<dbReference type="KEGG" id="gfl:GRFL_1916"/>
<keyword evidence="2" id="KW-0378">Hydrolase</keyword>
<proteinExistence type="predicted"/>
<keyword evidence="4" id="KW-1185">Reference proteome</keyword>
<accession>A0A1L7I4W2</accession>
<dbReference type="InterPro" id="IPR050248">
    <property type="entry name" value="Polysacc_deacetylase_ArnD"/>
</dbReference>
<dbReference type="GO" id="GO:0016810">
    <property type="term" value="F:hydrolase activity, acting on carbon-nitrogen (but not peptide) bonds"/>
    <property type="evidence" value="ECO:0007669"/>
    <property type="project" value="InterPro"/>
</dbReference>
<reference evidence="3 4" key="1">
    <citation type="submission" date="2016-07" db="EMBL/GenBank/DDBJ databases">
        <title>Multi-omics approach to identify versatile polysaccharide utilization systems of a marine flavobacterium Gramella flava.</title>
        <authorList>
            <person name="Tang K."/>
        </authorList>
    </citation>
    <scope>NUCLEOTIDE SEQUENCE [LARGE SCALE GENOMIC DNA]</scope>
    <source>
        <strain evidence="3 4">JLT2011</strain>
    </source>
</reference>
<dbReference type="GO" id="GO:0046872">
    <property type="term" value="F:metal ion binding"/>
    <property type="evidence" value="ECO:0007669"/>
    <property type="project" value="UniProtKB-KW"/>
</dbReference>
<dbReference type="GO" id="GO:0016020">
    <property type="term" value="C:membrane"/>
    <property type="evidence" value="ECO:0007669"/>
    <property type="project" value="TreeGrafter"/>
</dbReference>
<dbReference type="InterPro" id="IPR011330">
    <property type="entry name" value="Glyco_hydro/deAcase_b/a-brl"/>
</dbReference>
<organism evidence="3 4">
    <name type="scientific">Christiangramia flava JLT2011</name>
    <dbReference type="NCBI Taxonomy" id="1229726"/>
    <lineage>
        <taxon>Bacteria</taxon>
        <taxon>Pseudomonadati</taxon>
        <taxon>Bacteroidota</taxon>
        <taxon>Flavobacteriia</taxon>
        <taxon>Flavobacteriales</taxon>
        <taxon>Flavobacteriaceae</taxon>
        <taxon>Christiangramia</taxon>
    </lineage>
</organism>
<gene>
    <name evidence="3" type="ORF">GRFL_1916</name>
</gene>
<dbReference type="STRING" id="1229726.GRFL_1916"/>
<dbReference type="PANTHER" id="PTHR10587:SF133">
    <property type="entry name" value="CHITIN DEACETYLASE 1-RELATED"/>
    <property type="match status" value="1"/>
</dbReference>
<protein>
    <submittedName>
        <fullName evidence="3">Polysaccharide deacetylase</fullName>
    </submittedName>
</protein>
<evidence type="ECO:0000256" key="2">
    <source>
        <dbReference type="ARBA" id="ARBA00022801"/>
    </source>
</evidence>
<evidence type="ECO:0000313" key="4">
    <source>
        <dbReference type="Proteomes" id="UP000186230"/>
    </source>
</evidence>
<dbReference type="PANTHER" id="PTHR10587">
    <property type="entry name" value="GLYCOSYL TRANSFERASE-RELATED"/>
    <property type="match status" value="1"/>
</dbReference>
<dbReference type="Gene3D" id="3.20.20.370">
    <property type="entry name" value="Glycoside hydrolase/deacetylase"/>
    <property type="match status" value="1"/>
</dbReference>
<dbReference type="Proteomes" id="UP000186230">
    <property type="component" value="Chromosome"/>
</dbReference>
<dbReference type="Pfam" id="PF01522">
    <property type="entry name" value="Polysacc_deac_1"/>
    <property type="match status" value="1"/>
</dbReference>
<dbReference type="EMBL" id="CP016359">
    <property type="protein sequence ID" value="APU68640.1"/>
    <property type="molecule type" value="Genomic_DNA"/>
</dbReference>
<evidence type="ECO:0000256" key="1">
    <source>
        <dbReference type="ARBA" id="ARBA00022723"/>
    </source>
</evidence>
<name>A0A1L7I4W2_9FLAO</name>